<name>A0A0N0P5H3_LEPSE</name>
<dbReference type="EMBL" id="LJSK01000129">
    <property type="protein sequence ID" value="KPI86466.1"/>
    <property type="molecule type" value="Genomic_DNA"/>
</dbReference>
<dbReference type="InterPro" id="IPR039903">
    <property type="entry name" value="Zswim2"/>
</dbReference>
<evidence type="ECO:0000259" key="5">
    <source>
        <dbReference type="PROSITE" id="PS50089"/>
    </source>
</evidence>
<gene>
    <name evidence="7" type="ORF">ABL78_4450</name>
</gene>
<feature type="domain" description="SWIM-type" evidence="6">
    <location>
        <begin position="62"/>
        <end position="91"/>
    </location>
</feature>
<keyword evidence="3" id="KW-0862">Zinc</keyword>
<accession>A0A0N0P5H3</accession>
<keyword evidence="8" id="KW-1185">Reference proteome</keyword>
<dbReference type="PANTHER" id="PTHR21540:SF3">
    <property type="entry name" value="E3 UBIQUITIN-PROTEIN LIGASE ZSWIM2"/>
    <property type="match status" value="1"/>
</dbReference>
<dbReference type="GO" id="GO:0008270">
    <property type="term" value="F:zinc ion binding"/>
    <property type="evidence" value="ECO:0007669"/>
    <property type="project" value="UniProtKB-KW"/>
</dbReference>
<reference evidence="7 8" key="1">
    <citation type="journal article" date="2015" name="PLoS Pathog.">
        <title>Leptomonas seymouri: Adaptations to the Dixenous Life Cycle Analyzed by Genome Sequencing, Transcriptome Profiling and Co-infection with Leishmania donovani.</title>
        <authorList>
            <person name="Kraeva N."/>
            <person name="Butenko A."/>
            <person name="Hlavacova J."/>
            <person name="Kostygov A."/>
            <person name="Myskova J."/>
            <person name="Grybchuk D."/>
            <person name="Lestinova T."/>
            <person name="Votypka J."/>
            <person name="Volf P."/>
            <person name="Opperdoes F."/>
            <person name="Flegontov P."/>
            <person name="Lukes J."/>
            <person name="Yurchenko V."/>
        </authorList>
    </citation>
    <scope>NUCLEOTIDE SEQUENCE [LARGE SCALE GENOMIC DNA]</scope>
    <source>
        <strain evidence="7 8">ATCC 30220</strain>
    </source>
</reference>
<protein>
    <recommendedName>
        <fullName evidence="9">RING-type domain-containing protein</fullName>
    </recommendedName>
</protein>
<dbReference type="PROSITE" id="PS50089">
    <property type="entry name" value="ZF_RING_2"/>
    <property type="match status" value="1"/>
</dbReference>
<feature type="domain" description="RING-type" evidence="5">
    <location>
        <begin position="288"/>
        <end position="330"/>
    </location>
</feature>
<evidence type="ECO:0000256" key="2">
    <source>
        <dbReference type="ARBA" id="ARBA00022771"/>
    </source>
</evidence>
<dbReference type="AlphaFoldDB" id="A0A0N0P5H3"/>
<evidence type="ECO:0000256" key="1">
    <source>
        <dbReference type="ARBA" id="ARBA00022723"/>
    </source>
</evidence>
<dbReference type="PROSITE" id="PS50966">
    <property type="entry name" value="ZF_SWIM"/>
    <property type="match status" value="1"/>
</dbReference>
<dbReference type="Gene3D" id="3.30.40.10">
    <property type="entry name" value="Zinc/RING finger domain, C3HC4 (zinc finger)"/>
    <property type="match status" value="2"/>
</dbReference>
<dbReference type="Proteomes" id="UP000038009">
    <property type="component" value="Unassembled WGS sequence"/>
</dbReference>
<evidence type="ECO:0000313" key="8">
    <source>
        <dbReference type="Proteomes" id="UP000038009"/>
    </source>
</evidence>
<dbReference type="VEuPathDB" id="TriTrypDB:Lsey_0129_0050"/>
<proteinExistence type="predicted"/>
<dbReference type="GO" id="GO:0061630">
    <property type="term" value="F:ubiquitin protein ligase activity"/>
    <property type="evidence" value="ECO:0007669"/>
    <property type="project" value="InterPro"/>
</dbReference>
<sequence length="378" mass="42507">MILLGRSSRVYVHMMSRMQPWAEICPDRIQKRISACTSSGLKLKSENDPTKFIVGDGHDKSFRCSIGNPHRCSCTFSQPCIHILFVLVSFFKVARTNASLWQKGVSELELSEWIAGRSEIEKCVFCRDAVTEEKDCEHCGARFHNRCLQLASTAGKCRNGACPKCATELSIVRDHSPLRCKNCNCACRDDHYRCLLCDGFFLCPRCYSSSKAHSFHPFSHRKESSSALFSTTAAPGSVEELQYREINPEDYEMLVSLDSGKAKKLPPHVLSKLPLLKYDLCRSGNQCCPICQQNYCDQDVCLALPCGHTMHRECGRCWLSQYSDECPIDHLAVDRGCYTNGTTLSVVTHVKKEKARTRSSAQRLSNVNKSLFPPIGPR</sequence>
<keyword evidence="2 4" id="KW-0863">Zinc-finger</keyword>
<evidence type="ECO:0008006" key="9">
    <source>
        <dbReference type="Google" id="ProtNLM"/>
    </source>
</evidence>
<dbReference type="InterPro" id="IPR007527">
    <property type="entry name" value="Znf_SWIM"/>
</dbReference>
<dbReference type="SMART" id="SM00184">
    <property type="entry name" value="RING"/>
    <property type="match status" value="2"/>
</dbReference>
<evidence type="ECO:0000259" key="6">
    <source>
        <dbReference type="PROSITE" id="PS50966"/>
    </source>
</evidence>
<comment type="caution">
    <text evidence="7">The sequence shown here is derived from an EMBL/GenBank/DDBJ whole genome shotgun (WGS) entry which is preliminary data.</text>
</comment>
<evidence type="ECO:0000313" key="7">
    <source>
        <dbReference type="EMBL" id="KPI86466.1"/>
    </source>
</evidence>
<dbReference type="InterPro" id="IPR000433">
    <property type="entry name" value="Znf_ZZ"/>
</dbReference>
<evidence type="ECO:0000256" key="4">
    <source>
        <dbReference type="PROSITE-ProRule" id="PRU00175"/>
    </source>
</evidence>
<dbReference type="InterPro" id="IPR001841">
    <property type="entry name" value="Znf_RING"/>
</dbReference>
<organism evidence="7 8">
    <name type="scientific">Leptomonas seymouri</name>
    <dbReference type="NCBI Taxonomy" id="5684"/>
    <lineage>
        <taxon>Eukaryota</taxon>
        <taxon>Discoba</taxon>
        <taxon>Euglenozoa</taxon>
        <taxon>Kinetoplastea</taxon>
        <taxon>Metakinetoplastina</taxon>
        <taxon>Trypanosomatida</taxon>
        <taxon>Trypanosomatidae</taxon>
        <taxon>Leishmaniinae</taxon>
        <taxon>Leptomonas</taxon>
    </lineage>
</organism>
<keyword evidence="1" id="KW-0479">Metal-binding</keyword>
<dbReference type="PROSITE" id="PS01357">
    <property type="entry name" value="ZF_ZZ_1"/>
    <property type="match status" value="1"/>
</dbReference>
<dbReference type="CDD" id="cd16448">
    <property type="entry name" value="RING-H2"/>
    <property type="match status" value="1"/>
</dbReference>
<evidence type="ECO:0000256" key="3">
    <source>
        <dbReference type="ARBA" id="ARBA00022833"/>
    </source>
</evidence>
<dbReference type="OMA" id="WQRYINE"/>
<dbReference type="SUPFAM" id="SSF57850">
    <property type="entry name" value="RING/U-box"/>
    <property type="match status" value="2"/>
</dbReference>
<dbReference type="PANTHER" id="PTHR21540">
    <property type="entry name" value="RING FINGER AND SWIM DOMAIN-CONTAINING PROTEIN 2"/>
    <property type="match status" value="1"/>
</dbReference>
<dbReference type="InterPro" id="IPR013083">
    <property type="entry name" value="Znf_RING/FYVE/PHD"/>
</dbReference>
<dbReference type="Pfam" id="PF13639">
    <property type="entry name" value="zf-RING_2"/>
    <property type="match status" value="1"/>
</dbReference>
<dbReference type="OrthoDB" id="2122982at2759"/>